<organism evidence="2 3">
    <name type="scientific">Ditylenchus destructor</name>
    <dbReference type="NCBI Taxonomy" id="166010"/>
    <lineage>
        <taxon>Eukaryota</taxon>
        <taxon>Metazoa</taxon>
        <taxon>Ecdysozoa</taxon>
        <taxon>Nematoda</taxon>
        <taxon>Chromadorea</taxon>
        <taxon>Rhabditida</taxon>
        <taxon>Tylenchina</taxon>
        <taxon>Tylenchomorpha</taxon>
        <taxon>Sphaerularioidea</taxon>
        <taxon>Anguinidae</taxon>
        <taxon>Anguininae</taxon>
        <taxon>Ditylenchus</taxon>
    </lineage>
</organism>
<dbReference type="EMBL" id="JAKKPZ010000348">
    <property type="protein sequence ID" value="KAI1696119.1"/>
    <property type="molecule type" value="Genomic_DNA"/>
</dbReference>
<feature type="signal peptide" evidence="1">
    <location>
        <begin position="1"/>
        <end position="29"/>
    </location>
</feature>
<comment type="caution">
    <text evidence="2">The sequence shown here is derived from an EMBL/GenBank/DDBJ whole genome shotgun (WGS) entry which is preliminary data.</text>
</comment>
<keyword evidence="3" id="KW-1185">Reference proteome</keyword>
<keyword evidence="1" id="KW-0732">Signal</keyword>
<dbReference type="Proteomes" id="UP001201812">
    <property type="component" value="Unassembled WGS sequence"/>
</dbReference>
<evidence type="ECO:0000313" key="3">
    <source>
        <dbReference type="Proteomes" id="UP001201812"/>
    </source>
</evidence>
<name>A0AAD4MJK2_9BILA</name>
<feature type="chain" id="PRO_5041916719" evidence="1">
    <location>
        <begin position="30"/>
        <end position="301"/>
    </location>
</feature>
<accession>A0AAD4MJK2</accession>
<protein>
    <submittedName>
        <fullName evidence="2">Uncharacterized protein</fullName>
    </submittedName>
</protein>
<evidence type="ECO:0000256" key="1">
    <source>
        <dbReference type="SAM" id="SignalP"/>
    </source>
</evidence>
<evidence type="ECO:0000313" key="2">
    <source>
        <dbReference type="EMBL" id="KAI1696119.1"/>
    </source>
</evidence>
<proteinExistence type="predicted"/>
<sequence length="301" mass="34192">MQKNIPCKCLIIPAIALLVVIIYDEYMQANNAKGIKVVGASNQHLPSVVQPVPQDRRRITKRRTNPPSHSKIAQSVMLSAKERAERKNATPAIYICANARLREEDKELYKIHGKWPNDPRTYITEKYEDRHLNKIAKDKHGMVFVFRESDVKVLHHQIKKHGPRQAFGGRIDEESIAEQMPVYKNGIPVISGSDAIKLRKWATKPADAVEELGLSPWIGSHSSSELRFVRIPPGHVMRSNLRLLNGNENGINRGMFEPGGRAPGGAHFRMAKLDWYPYGLIALLPEYRWGEHFSSEKLKQD</sequence>
<dbReference type="AlphaFoldDB" id="A0AAD4MJK2"/>
<reference evidence="2" key="1">
    <citation type="submission" date="2022-01" db="EMBL/GenBank/DDBJ databases">
        <title>Genome Sequence Resource for Two Populations of Ditylenchus destructor, the Migratory Endoparasitic Phytonematode.</title>
        <authorList>
            <person name="Zhang H."/>
            <person name="Lin R."/>
            <person name="Xie B."/>
        </authorList>
    </citation>
    <scope>NUCLEOTIDE SEQUENCE</scope>
    <source>
        <strain evidence="2">BazhouSP</strain>
    </source>
</reference>
<gene>
    <name evidence="2" type="ORF">DdX_19208</name>
</gene>